<dbReference type="PANTHER" id="PTHR45845">
    <property type="entry name" value="RHO GUANINE NUCLEOTIDE EXCHANGE FACTOR-RELATED"/>
    <property type="match status" value="1"/>
</dbReference>
<feature type="compositionally biased region" description="Polar residues" evidence="1">
    <location>
        <begin position="281"/>
        <end position="292"/>
    </location>
</feature>
<evidence type="ECO:0000313" key="2">
    <source>
        <dbReference type="EMBL" id="KAH0619338.1"/>
    </source>
</evidence>
<accession>A0ABQ7SPR8</accession>
<protein>
    <submittedName>
        <fullName evidence="2">Uncharacterized protein</fullName>
    </submittedName>
</protein>
<name>A0ABQ7SPR8_PHRPL</name>
<feature type="compositionally biased region" description="Low complexity" evidence="1">
    <location>
        <begin position="253"/>
        <end position="272"/>
    </location>
</feature>
<keyword evidence="3" id="KW-1185">Reference proteome</keyword>
<evidence type="ECO:0000256" key="1">
    <source>
        <dbReference type="SAM" id="MobiDB-lite"/>
    </source>
</evidence>
<dbReference type="InterPro" id="IPR052231">
    <property type="entry name" value="Rho_GEF_signaling-related"/>
</dbReference>
<gene>
    <name evidence="2" type="ORF">JD844_019374</name>
</gene>
<feature type="region of interest" description="Disordered" evidence="1">
    <location>
        <begin position="244"/>
        <end position="348"/>
    </location>
</feature>
<sequence length="374" mass="41306">MVHYNHGLSLSKEAAKFQGSISPEMEAFEVTKGAFQAKLTTFYMDMEMRGAELETLLDLHRFCDKVTQFNLDCKQHLALSASKGNDPKIMDAQQDAKESLQWLLEEFSAEKFQQMKIQASSMCNGSGLAVWREALERCQETKQILEDALVRFKESSGDSGEKSGPLNPPPKALGEDPDLDGAPMETKAQEKLDEDKCKNEVDTTSIGDNLAHDTICKDVKGSEETYLDSLDTILECGNPEVQDLDAETSESFHTPTQSLPSTPPHLSSHPTTKQVLGTLENLPSTKQPSASMPSKGRRSRRKETAQYFQLSRHESFSSEDADSQNSAEDTLGSSTTTLSLESPSSKVSWNQEKSLGILYLENHNAHPLPNAAIQ</sequence>
<comment type="caution">
    <text evidence="2">The sequence shown here is derived from an EMBL/GenBank/DDBJ whole genome shotgun (WGS) entry which is preliminary data.</text>
</comment>
<organism evidence="2 3">
    <name type="scientific">Phrynosoma platyrhinos</name>
    <name type="common">Desert horned lizard</name>
    <dbReference type="NCBI Taxonomy" id="52577"/>
    <lineage>
        <taxon>Eukaryota</taxon>
        <taxon>Metazoa</taxon>
        <taxon>Chordata</taxon>
        <taxon>Craniata</taxon>
        <taxon>Vertebrata</taxon>
        <taxon>Euteleostomi</taxon>
        <taxon>Lepidosauria</taxon>
        <taxon>Squamata</taxon>
        <taxon>Bifurcata</taxon>
        <taxon>Unidentata</taxon>
        <taxon>Episquamata</taxon>
        <taxon>Toxicofera</taxon>
        <taxon>Iguania</taxon>
        <taxon>Phrynosomatidae</taxon>
        <taxon>Phrynosomatinae</taxon>
        <taxon>Phrynosoma</taxon>
    </lineage>
</organism>
<feature type="compositionally biased region" description="Basic and acidic residues" evidence="1">
    <location>
        <begin position="187"/>
        <end position="199"/>
    </location>
</feature>
<reference evidence="2 3" key="1">
    <citation type="journal article" date="2022" name="Gigascience">
        <title>A chromosome-level genome assembly and annotation of the desert horned lizard, Phrynosoma platyrhinos, provides insight into chromosomal rearrangements among reptiles.</title>
        <authorList>
            <person name="Koochekian N."/>
            <person name="Ascanio A."/>
            <person name="Farleigh K."/>
            <person name="Card D.C."/>
            <person name="Schield D.R."/>
            <person name="Castoe T.A."/>
            <person name="Jezkova T."/>
        </authorList>
    </citation>
    <scope>NUCLEOTIDE SEQUENCE [LARGE SCALE GENOMIC DNA]</scope>
    <source>
        <strain evidence="2">NK-2021</strain>
    </source>
</reference>
<dbReference type="PANTHER" id="PTHR45845:SF2">
    <property type="entry name" value="RIKEN CDNA D630003M21 GENE"/>
    <property type="match status" value="1"/>
</dbReference>
<proteinExistence type="predicted"/>
<dbReference type="EMBL" id="JAIPUX010005289">
    <property type="protein sequence ID" value="KAH0619338.1"/>
    <property type="molecule type" value="Genomic_DNA"/>
</dbReference>
<evidence type="ECO:0000313" key="3">
    <source>
        <dbReference type="Proteomes" id="UP000826234"/>
    </source>
</evidence>
<feature type="region of interest" description="Disordered" evidence="1">
    <location>
        <begin position="153"/>
        <end position="199"/>
    </location>
</feature>
<feature type="compositionally biased region" description="Low complexity" evidence="1">
    <location>
        <begin position="330"/>
        <end position="345"/>
    </location>
</feature>
<dbReference type="Proteomes" id="UP000826234">
    <property type="component" value="Unassembled WGS sequence"/>
</dbReference>